<evidence type="ECO:0000313" key="2">
    <source>
        <dbReference type="EMBL" id="AJQ95565.1"/>
    </source>
</evidence>
<dbReference type="PROSITE" id="PS50231">
    <property type="entry name" value="RICIN_B_LECTIN"/>
    <property type="match status" value="1"/>
</dbReference>
<reference evidence="2 3" key="1">
    <citation type="submission" date="2014-01" db="EMBL/GenBank/DDBJ databases">
        <title>Full genme sequencing of cellulolytic bacterium Gynuella sunshinyii YC6258T gen. nov., sp. nov.</title>
        <authorList>
            <person name="Khan H."/>
            <person name="Chung E.J."/>
            <person name="Chung Y.R."/>
        </authorList>
    </citation>
    <scope>NUCLEOTIDE SEQUENCE [LARGE SCALE GENOMIC DNA]</scope>
    <source>
        <strain evidence="2 3">YC6258</strain>
    </source>
</reference>
<evidence type="ECO:0000259" key="1">
    <source>
        <dbReference type="SMART" id="SM00458"/>
    </source>
</evidence>
<dbReference type="Gene3D" id="2.80.10.50">
    <property type="match status" value="1"/>
</dbReference>
<dbReference type="HOGENOM" id="CLU_484768_0_0_6"/>
<dbReference type="InterPro" id="IPR035992">
    <property type="entry name" value="Ricin_B-like_lectins"/>
</dbReference>
<protein>
    <recommendedName>
        <fullName evidence="1">Ricin B lectin domain-containing protein</fullName>
    </recommendedName>
</protein>
<dbReference type="AlphaFoldDB" id="A0A0C5V827"/>
<dbReference type="KEGG" id="gsn:YC6258_03529"/>
<gene>
    <name evidence="2" type="ORF">YC6258_03529</name>
</gene>
<evidence type="ECO:0000313" key="3">
    <source>
        <dbReference type="Proteomes" id="UP000032266"/>
    </source>
</evidence>
<organism evidence="2 3">
    <name type="scientific">Gynuella sunshinyii YC6258</name>
    <dbReference type="NCBI Taxonomy" id="1445510"/>
    <lineage>
        <taxon>Bacteria</taxon>
        <taxon>Pseudomonadati</taxon>
        <taxon>Pseudomonadota</taxon>
        <taxon>Gammaproteobacteria</taxon>
        <taxon>Oceanospirillales</taxon>
        <taxon>Saccharospirillaceae</taxon>
        <taxon>Gynuella</taxon>
    </lineage>
</organism>
<name>A0A0C5V827_9GAMM</name>
<dbReference type="SMART" id="SM00458">
    <property type="entry name" value="RICIN"/>
    <property type="match status" value="1"/>
</dbReference>
<keyword evidence="3" id="KW-1185">Reference proteome</keyword>
<dbReference type="SUPFAM" id="SSF50370">
    <property type="entry name" value="Ricin B-like lectins"/>
    <property type="match status" value="1"/>
</dbReference>
<dbReference type="CDD" id="cd00161">
    <property type="entry name" value="beta-trefoil_Ricin-like"/>
    <property type="match status" value="1"/>
</dbReference>
<dbReference type="STRING" id="1445510.YC6258_03529"/>
<feature type="domain" description="Ricin B lectin" evidence="1">
    <location>
        <begin position="1"/>
        <end position="128"/>
    </location>
</feature>
<accession>A0A0C5V827</accession>
<dbReference type="Pfam" id="PF14200">
    <property type="entry name" value="RicinB_lectin_2"/>
    <property type="match status" value="2"/>
</dbReference>
<dbReference type="EMBL" id="CP007142">
    <property type="protein sequence ID" value="AJQ95565.1"/>
    <property type="molecule type" value="Genomic_DNA"/>
</dbReference>
<dbReference type="PATRIC" id="fig|1445510.3.peg.3490"/>
<sequence length="493" mass="54726">MVLDVSGKSREDGAEVIQWPGKEGATNQQWNMTDLGNGSWSIRPVHSDKSLDVYGWSNEEGEERGAIKQWTFGYGANQQWTLSSANNGTFKISSAYSKLLMTVGNSNKGATIYQHSDDSSAFQHWYFNPVDGNCSNPTFSGSNKVLIGGLLSDETAAAAPFDVRYAYVHSKPAASSTYYTDSICSDAAVESGWWGCWPGNTTPPGYYVTWWNEQVTKATWQGVSRPQIFFWTWYSLRDLGDLAGFGDGPGEVAAINQRDLLTQYMNDYRFFLQKIGNAHNMIDLEPDFWGYVKSLGNPHQIPAQVTAANPTDCAAQENSAAGLARCLISMARKYAPNTGIGFHASCFDYQTDPEGCRQFLKDITTGADFMVGDVADRDAGWYATKKNNNGYWWDEQKGADALAFYKSLTETVGKPMVLWQIPVGNWSQNNTYQHYQDDKVDYFFSHMDQVADAHIVALLFGAGSDQTTSPETDGGNLIWKTINYWKSGGTPIR</sequence>
<dbReference type="InterPro" id="IPR000772">
    <property type="entry name" value="Ricin_B_lectin"/>
</dbReference>
<proteinExistence type="predicted"/>
<dbReference type="Proteomes" id="UP000032266">
    <property type="component" value="Chromosome"/>
</dbReference>